<proteinExistence type="predicted"/>
<keyword evidence="3" id="KW-1185">Reference proteome</keyword>
<organism evidence="2 3">
    <name type="scientific">Cyclobacterium xiamenense</name>
    <dbReference type="NCBI Taxonomy" id="1297121"/>
    <lineage>
        <taxon>Bacteria</taxon>
        <taxon>Pseudomonadati</taxon>
        <taxon>Bacteroidota</taxon>
        <taxon>Cytophagia</taxon>
        <taxon>Cytophagales</taxon>
        <taxon>Cyclobacteriaceae</taxon>
        <taxon>Cyclobacterium</taxon>
    </lineage>
</organism>
<keyword evidence="2" id="KW-0489">Methyltransferase</keyword>
<protein>
    <submittedName>
        <fullName evidence="2">Ubiquinone/menaquinone biosynthesis C-methylase UbiE</fullName>
    </submittedName>
</protein>
<dbReference type="AlphaFoldDB" id="A0A1H6X1G7"/>
<sequence>MKQQIKRLFAPSDEPKSIGGRFRQRRFRFFETCFRETFGNQEKIKILDVGGTESFWANHTFIQPERISITLLNLEKETTRLPHVQSLAGNATDLSQFGDQSFDLVFSNSVIEHLYTFTNQKKMAREIRRVGKNYFVQTPNKYFFLEPHYALPFFQFFPNSLAFFILTRTKFSRMQKWDPAFAKGYLEEIRLLSLEEMKKLFPESSIYFEKVLGLNKSFVFHTLGKKKPGIARRFISS</sequence>
<dbReference type="CDD" id="cd02440">
    <property type="entry name" value="AdoMet_MTases"/>
    <property type="match status" value="1"/>
</dbReference>
<accession>A0A1H6X1G7</accession>
<feature type="domain" description="Methyltransferase type 11" evidence="1">
    <location>
        <begin position="76"/>
        <end position="132"/>
    </location>
</feature>
<evidence type="ECO:0000259" key="1">
    <source>
        <dbReference type="Pfam" id="PF08241"/>
    </source>
</evidence>
<dbReference type="GO" id="GO:0032259">
    <property type="term" value="P:methylation"/>
    <property type="evidence" value="ECO:0007669"/>
    <property type="project" value="UniProtKB-KW"/>
</dbReference>
<dbReference type="GO" id="GO:0008757">
    <property type="term" value="F:S-adenosylmethionine-dependent methyltransferase activity"/>
    <property type="evidence" value="ECO:0007669"/>
    <property type="project" value="InterPro"/>
</dbReference>
<dbReference type="SUPFAM" id="SSF53335">
    <property type="entry name" value="S-adenosyl-L-methionine-dependent methyltransferases"/>
    <property type="match status" value="1"/>
</dbReference>
<dbReference type="Pfam" id="PF08241">
    <property type="entry name" value="Methyltransf_11"/>
    <property type="match status" value="1"/>
</dbReference>
<dbReference type="OrthoDB" id="7260171at2"/>
<dbReference type="RefSeq" id="WP_092172301.1">
    <property type="nucleotide sequence ID" value="NZ_FNZH01000002.1"/>
</dbReference>
<dbReference type="Gene3D" id="3.40.50.150">
    <property type="entry name" value="Vaccinia Virus protein VP39"/>
    <property type="match status" value="1"/>
</dbReference>
<evidence type="ECO:0000313" key="3">
    <source>
        <dbReference type="Proteomes" id="UP000199403"/>
    </source>
</evidence>
<dbReference type="STRING" id="1416801.SAMN05192553_102819"/>
<dbReference type="InterPro" id="IPR013216">
    <property type="entry name" value="Methyltransf_11"/>
</dbReference>
<name>A0A1H6X1G7_9BACT</name>
<dbReference type="Proteomes" id="UP000199403">
    <property type="component" value="Unassembled WGS sequence"/>
</dbReference>
<evidence type="ECO:0000313" key="2">
    <source>
        <dbReference type="EMBL" id="SEJ18592.1"/>
    </source>
</evidence>
<reference evidence="3" key="1">
    <citation type="submission" date="2016-10" db="EMBL/GenBank/DDBJ databases">
        <authorList>
            <person name="Varghese N."/>
            <person name="Submissions S."/>
        </authorList>
    </citation>
    <scope>NUCLEOTIDE SEQUENCE [LARGE SCALE GENOMIC DNA]</scope>
    <source>
        <strain evidence="3">IBRC-M 10761</strain>
    </source>
</reference>
<dbReference type="InterPro" id="IPR029063">
    <property type="entry name" value="SAM-dependent_MTases_sf"/>
</dbReference>
<gene>
    <name evidence="2" type="ORF">SAMN05192553_102819</name>
</gene>
<keyword evidence="2" id="KW-0830">Ubiquinone</keyword>
<keyword evidence="2" id="KW-0808">Transferase</keyword>
<dbReference type="EMBL" id="FNZH01000002">
    <property type="protein sequence ID" value="SEJ18592.1"/>
    <property type="molecule type" value="Genomic_DNA"/>
</dbReference>